<evidence type="ECO:0000313" key="2">
    <source>
        <dbReference type="Proteomes" id="UP001574673"/>
    </source>
</evidence>
<keyword evidence="2" id="KW-1185">Reference proteome</keyword>
<protein>
    <submittedName>
        <fullName evidence="1">Uncharacterized protein</fullName>
    </submittedName>
</protein>
<dbReference type="EMBL" id="JBEUWX010000002">
    <property type="protein sequence ID" value="MFA9950594.1"/>
    <property type="molecule type" value="Genomic_DNA"/>
</dbReference>
<comment type="caution">
    <text evidence="1">The sequence shown here is derived from an EMBL/GenBank/DDBJ whole genome shotgun (WGS) entry which is preliminary data.</text>
</comment>
<organism evidence="1 2">
    <name type="scientific">Dentiradicibacter hellwigii</name>
    <dbReference type="NCBI Taxonomy" id="3149053"/>
    <lineage>
        <taxon>Bacteria</taxon>
        <taxon>Pseudomonadati</taxon>
        <taxon>Pseudomonadota</taxon>
        <taxon>Betaproteobacteria</taxon>
        <taxon>Rhodocyclales</taxon>
        <taxon>Rhodocyclaceae</taxon>
        <taxon>Dentiradicibacter</taxon>
    </lineage>
</organism>
<accession>A0ABV4UIH2</accession>
<dbReference type="SUPFAM" id="SSF56219">
    <property type="entry name" value="DNase I-like"/>
    <property type="match status" value="1"/>
</dbReference>
<dbReference type="InterPro" id="IPR036691">
    <property type="entry name" value="Endo/exonu/phosph_ase_sf"/>
</dbReference>
<gene>
    <name evidence="1" type="ORF">ABCS64_09755</name>
</gene>
<name>A0ABV4UIH2_9RHOO</name>
<proteinExistence type="predicted"/>
<dbReference type="Proteomes" id="UP001574673">
    <property type="component" value="Unassembled WGS sequence"/>
</dbReference>
<reference evidence="2" key="1">
    <citation type="submission" date="2024-06" db="EMBL/GenBank/DDBJ databases">
        <title>Radixoralia hellwigii gen. nov., sp nov., isolated from a root canal in the human oral cavity.</title>
        <authorList>
            <person name="Bartsch S."/>
            <person name="Wittmer A."/>
            <person name="Schulz A.-K."/>
            <person name="Neumann-Schaal M."/>
            <person name="Wolf J."/>
            <person name="Gronow S."/>
            <person name="Tennert C."/>
            <person name="Haecker G."/>
            <person name="Cieplik F."/>
            <person name="Al-Ahmad A."/>
        </authorList>
    </citation>
    <scope>NUCLEOTIDE SEQUENCE [LARGE SCALE GENOMIC DNA]</scope>
    <source>
        <strain evidence="2">Wk13</strain>
    </source>
</reference>
<evidence type="ECO:0000313" key="1">
    <source>
        <dbReference type="EMBL" id="MFA9950594.1"/>
    </source>
</evidence>
<dbReference type="RefSeq" id="WP_418891639.1">
    <property type="nucleotide sequence ID" value="NZ_JBEUWX010000002.1"/>
</dbReference>
<sequence>MKIFFWNCQGNLRAKIQLLKSINADLFVIAECENPETTASEEYKKWAINHIWTGLIPYKGLAIIANSQIKLEACDWPDYLFRNYLPARINDNIIIQLL</sequence>